<reference evidence="2" key="1">
    <citation type="submission" date="2017-09" db="EMBL/GenBank/DDBJ databases">
        <title>Depth-based differentiation of microbial function through sediment-hosted aquifers and enrichment of novel symbionts in the deep terrestrial subsurface.</title>
        <authorList>
            <person name="Probst A.J."/>
            <person name="Ladd B."/>
            <person name="Jarett J.K."/>
            <person name="Geller-Mcgrath D.E."/>
            <person name="Sieber C.M.K."/>
            <person name="Emerson J.B."/>
            <person name="Anantharaman K."/>
            <person name="Thomas B.C."/>
            <person name="Malmstrom R."/>
            <person name="Stieglmeier M."/>
            <person name="Klingl A."/>
            <person name="Woyke T."/>
            <person name="Ryan C.M."/>
            <person name="Banfield J.F."/>
        </authorList>
    </citation>
    <scope>NUCLEOTIDE SEQUENCE [LARGE SCALE GENOMIC DNA]</scope>
</reference>
<dbReference type="Proteomes" id="UP000231263">
    <property type="component" value="Unassembled WGS sequence"/>
</dbReference>
<dbReference type="AlphaFoldDB" id="A0A2M7XFN1"/>
<proteinExistence type="predicted"/>
<name>A0A2M7XFN1_9BACT</name>
<sequence length="62" mass="7113">MFDENFENVLLKINSFFGAVTTGNIHQIYAGYTENVVISTETKTRCLGKIKVMYVARHQRKS</sequence>
<gene>
    <name evidence="1" type="ORF">CO173_02880</name>
</gene>
<comment type="caution">
    <text evidence="1">The sequence shown here is derived from an EMBL/GenBank/DDBJ whole genome shotgun (WGS) entry which is preliminary data.</text>
</comment>
<evidence type="ECO:0000313" key="1">
    <source>
        <dbReference type="EMBL" id="PJA46687.1"/>
    </source>
</evidence>
<dbReference type="EMBL" id="PFWT01000009">
    <property type="protein sequence ID" value="PJA46687.1"/>
    <property type="molecule type" value="Genomic_DNA"/>
</dbReference>
<protein>
    <submittedName>
        <fullName evidence="1">Uncharacterized protein</fullName>
    </submittedName>
</protein>
<organism evidence="1 2">
    <name type="scientific">Candidatus Uhrbacteria bacterium CG_4_9_14_3_um_filter_41_35</name>
    <dbReference type="NCBI Taxonomy" id="1975034"/>
    <lineage>
        <taxon>Bacteria</taxon>
        <taxon>Candidatus Uhriibacteriota</taxon>
    </lineage>
</organism>
<evidence type="ECO:0000313" key="2">
    <source>
        <dbReference type="Proteomes" id="UP000231263"/>
    </source>
</evidence>
<accession>A0A2M7XFN1</accession>